<dbReference type="KEGG" id="apre:CNX65_04045"/>
<evidence type="ECO:0000313" key="1">
    <source>
        <dbReference type="EMBL" id="ATE52557.1"/>
    </source>
</evidence>
<organism evidence="1 2">
    <name type="scientific">Actinosynnema pretiosum</name>
    <dbReference type="NCBI Taxonomy" id="42197"/>
    <lineage>
        <taxon>Bacteria</taxon>
        <taxon>Bacillati</taxon>
        <taxon>Actinomycetota</taxon>
        <taxon>Actinomycetes</taxon>
        <taxon>Pseudonocardiales</taxon>
        <taxon>Pseudonocardiaceae</taxon>
        <taxon>Actinosynnema</taxon>
    </lineage>
</organism>
<dbReference type="AlphaFoldDB" id="A0A290Z0N5"/>
<reference evidence="1" key="1">
    <citation type="submission" date="2017-09" db="EMBL/GenBank/DDBJ databases">
        <title>Complete Genome Sequence of ansamitocin-producing Bacterium Actinosynnema pretiosum X47.</title>
        <authorList>
            <person name="Cao G."/>
            <person name="Zong G."/>
            <person name="Zhong C."/>
            <person name="Fu J."/>
        </authorList>
    </citation>
    <scope>NUCLEOTIDE SEQUENCE [LARGE SCALE GENOMIC DNA]</scope>
    <source>
        <strain evidence="1">X47</strain>
    </source>
</reference>
<dbReference type="Proteomes" id="UP000218505">
    <property type="component" value="Chromosome"/>
</dbReference>
<protein>
    <recommendedName>
        <fullName evidence="3">DUF2332 domain-containing protein</fullName>
    </recommendedName>
</protein>
<proteinExistence type="predicted"/>
<dbReference type="RefSeq" id="WP_096491559.1">
    <property type="nucleotide sequence ID" value="NZ_CP023445.1"/>
</dbReference>
<accession>A0A290Z0N5</accession>
<sequence>MTSLELVRERLASFAERGAADVSPLYAHLAARAATDDAVAGLLTAAPERFARPTLLLAAAHRLAQAEPVHPLSRYYPTLGGTHGPDEGTWPLFRDFVLERADRVRELISTRSTQGNEVGRAALLYPALARVKGPVGLVEVGCSAGLLLGIDRYSYRYQSEQAGQVAVGPAKATVGVHCVLELAPGATMPKLPKSVKVGARIGLDRAPADLEDEETYAWLEACVWADQPERLRLLGVAAAAQRKAKPEFVTGDAVADLAKAVALVPEDQPLVVLTSMVLPYVPVAGFVDALRALGRPLTWVSLESYGTGLEHLLPGRAELEDGHVVGLVRVEDGEVRSAEALALAAPRGQRLTWLV</sequence>
<keyword evidence="2" id="KW-1185">Reference proteome</keyword>
<gene>
    <name evidence="1" type="ORF">CNX65_04045</name>
</gene>
<evidence type="ECO:0000313" key="2">
    <source>
        <dbReference type="Proteomes" id="UP000218505"/>
    </source>
</evidence>
<dbReference type="Pfam" id="PF10094">
    <property type="entry name" value="DUF2332"/>
    <property type="match status" value="1"/>
</dbReference>
<evidence type="ECO:0008006" key="3">
    <source>
        <dbReference type="Google" id="ProtNLM"/>
    </source>
</evidence>
<name>A0A290Z0N5_9PSEU</name>
<dbReference type="InterPro" id="IPR011200">
    <property type="entry name" value="UCP012608"/>
</dbReference>
<dbReference type="EMBL" id="CP023445">
    <property type="protein sequence ID" value="ATE52557.1"/>
    <property type="molecule type" value="Genomic_DNA"/>
</dbReference>